<organism evidence="2 4">
    <name type="scientific">Flavobacterium glaciei</name>
    <dbReference type="NCBI Taxonomy" id="386300"/>
    <lineage>
        <taxon>Bacteria</taxon>
        <taxon>Pseudomonadati</taxon>
        <taxon>Bacteroidota</taxon>
        <taxon>Flavobacteriia</taxon>
        <taxon>Flavobacteriales</taxon>
        <taxon>Flavobacteriaceae</taxon>
        <taxon>Flavobacterium</taxon>
    </lineage>
</organism>
<accession>A0A562PGL6</accession>
<evidence type="ECO:0000313" key="4">
    <source>
        <dbReference type="Proteomes" id="UP000321392"/>
    </source>
</evidence>
<evidence type="ECO:0000313" key="1">
    <source>
        <dbReference type="EMBL" id="RDI51276.1"/>
    </source>
</evidence>
<keyword evidence="3" id="KW-1185">Reference proteome</keyword>
<gene>
    <name evidence="1" type="ORF">DFR66_1146</name>
    <name evidence="2" type="ORF">IQ02_02846</name>
</gene>
<sequence>MDMKSSFLNKERMDYSYENNIHMKFNNKQILVLVAALFSTAASAQFYVGVQSGIANIQSDVKGVRASHKIGGAVKAGYIYNITEHIGIGSGVEFAQYKQKVFLTKGDAIQSNFEVDETTSAFIYNVTSANYREEQTLQAIQIPFFVQYRRNINVGVDFNFRAGVKYFLPVNYKIEASANAVTGVGYYPDVNLTINDLPDYGFGTQSPYSQSGEYQTKGILMSSFELGFTFQMGEKNALYAAMFLDSGYSSILDQKQNESYIGYSQKSITDRKANGLYSTDKEATIKPVAFGLTLGWNFK</sequence>
<evidence type="ECO:0000313" key="2">
    <source>
        <dbReference type="EMBL" id="TWI43622.1"/>
    </source>
</evidence>
<reference evidence="2 4" key="1">
    <citation type="journal article" date="2015" name="Stand. Genomic Sci.">
        <title>Genomic Encyclopedia of Bacterial and Archaeal Type Strains, Phase III: the genomes of soil and plant-associated and newly described type strains.</title>
        <authorList>
            <person name="Whitman W.B."/>
            <person name="Woyke T."/>
            <person name="Klenk H.P."/>
            <person name="Zhou Y."/>
            <person name="Lilburn T.G."/>
            <person name="Beck B.J."/>
            <person name="De Vos P."/>
            <person name="Vandamme P."/>
            <person name="Eisen J.A."/>
            <person name="Garrity G."/>
            <person name="Hugenholtz P."/>
            <person name="Kyrpides N.C."/>
        </authorList>
    </citation>
    <scope>NUCLEOTIDE SEQUENCE [LARGE SCALE GENOMIC DNA]</scope>
    <source>
        <strain evidence="2 4">CGMCC 1.5380</strain>
    </source>
</reference>
<dbReference type="Gene3D" id="2.40.160.20">
    <property type="match status" value="1"/>
</dbReference>
<reference evidence="2" key="3">
    <citation type="submission" date="2019-07" db="EMBL/GenBank/DDBJ databases">
        <authorList>
            <person name="Whitman W."/>
            <person name="Huntemann M."/>
            <person name="Clum A."/>
            <person name="Pillay M."/>
            <person name="Palaniappan K."/>
            <person name="Varghese N."/>
            <person name="Mikhailova N."/>
            <person name="Stamatis D."/>
            <person name="Reddy T."/>
            <person name="Daum C."/>
            <person name="Shapiro N."/>
            <person name="Ivanova N."/>
            <person name="Kyrpides N."/>
            <person name="Woyke T."/>
        </authorList>
    </citation>
    <scope>NUCLEOTIDE SEQUENCE</scope>
    <source>
        <strain evidence="2">CGMCC 1.5380</strain>
    </source>
</reference>
<dbReference type="AlphaFoldDB" id="A0A562PGL6"/>
<reference evidence="1 3" key="2">
    <citation type="submission" date="2018-07" db="EMBL/GenBank/DDBJ databases">
        <title>Genomic Encyclopedia of Type Strains, Phase IV (KMG-IV): sequencing the most valuable type-strain genomes for metagenomic binning, comparative biology and taxonomic classification.</title>
        <authorList>
            <person name="Goeker M."/>
        </authorList>
    </citation>
    <scope>NUCLEOTIDE SEQUENCE [LARGE SCALE GENOMIC DNA]</scope>
    <source>
        <strain evidence="1 3">DSM 19728</strain>
    </source>
</reference>
<evidence type="ECO:0000313" key="3">
    <source>
        <dbReference type="Proteomes" id="UP000254518"/>
    </source>
</evidence>
<protein>
    <recommendedName>
        <fullName evidence="5">Outer membrane protein with beta-barrel domain</fullName>
    </recommendedName>
</protein>
<evidence type="ECO:0008006" key="5">
    <source>
        <dbReference type="Google" id="ProtNLM"/>
    </source>
</evidence>
<proteinExistence type="predicted"/>
<dbReference type="Proteomes" id="UP000254518">
    <property type="component" value="Unassembled WGS sequence"/>
</dbReference>
<comment type="caution">
    <text evidence="2">The sequence shown here is derived from an EMBL/GenBank/DDBJ whole genome shotgun (WGS) entry which is preliminary data.</text>
</comment>
<dbReference type="Proteomes" id="UP000321392">
    <property type="component" value="Unassembled WGS sequence"/>
</dbReference>
<dbReference type="EMBL" id="QQBA01000014">
    <property type="protein sequence ID" value="RDI51276.1"/>
    <property type="molecule type" value="Genomic_DNA"/>
</dbReference>
<dbReference type="EMBL" id="VLKX01000027">
    <property type="protein sequence ID" value="TWI43622.1"/>
    <property type="molecule type" value="Genomic_DNA"/>
</dbReference>
<name>A0A562PGL6_9FLAO</name>